<comment type="caution">
    <text evidence="1">The sequence shown here is derived from an EMBL/GenBank/DDBJ whole genome shotgun (WGS) entry which is preliminary data.</text>
</comment>
<protein>
    <submittedName>
        <fullName evidence="1">Uncharacterized protein</fullName>
    </submittedName>
</protein>
<dbReference type="Proteomes" id="UP001476798">
    <property type="component" value="Unassembled WGS sequence"/>
</dbReference>
<keyword evidence="2" id="KW-1185">Reference proteome</keyword>
<sequence>MSFEGLVQHVGAMFGAPALNEDTVELSKANNSLLSQISYRGETHLGVLQERSEWSRRTSPPLPNNHEYLTASGPISLMLCRYVPLPPAPPYTHIRTHSHLNPLLHCRARAVFGALTGEAGLNCRCFQDGVDSLRTPGSALGTGCGGGRTVRYLTGVCYPLAPSGAAESAPYSQGPAAKDRGVFTPSSGCLERRFFLEKTHSLLLSYDWLRRASAVS</sequence>
<dbReference type="EMBL" id="JAHRIO010040079">
    <property type="protein sequence ID" value="MEQ2170673.1"/>
    <property type="molecule type" value="Genomic_DNA"/>
</dbReference>
<evidence type="ECO:0000313" key="2">
    <source>
        <dbReference type="Proteomes" id="UP001476798"/>
    </source>
</evidence>
<reference evidence="1 2" key="1">
    <citation type="submission" date="2021-06" db="EMBL/GenBank/DDBJ databases">
        <authorList>
            <person name="Palmer J.M."/>
        </authorList>
    </citation>
    <scope>NUCLEOTIDE SEQUENCE [LARGE SCALE GENOMIC DNA]</scope>
    <source>
        <strain evidence="1 2">GA_2019</strain>
        <tissue evidence="1">Muscle</tissue>
    </source>
</reference>
<accession>A0ABV0NGY5</accession>
<organism evidence="1 2">
    <name type="scientific">Goodea atripinnis</name>
    <dbReference type="NCBI Taxonomy" id="208336"/>
    <lineage>
        <taxon>Eukaryota</taxon>
        <taxon>Metazoa</taxon>
        <taxon>Chordata</taxon>
        <taxon>Craniata</taxon>
        <taxon>Vertebrata</taxon>
        <taxon>Euteleostomi</taxon>
        <taxon>Actinopterygii</taxon>
        <taxon>Neopterygii</taxon>
        <taxon>Teleostei</taxon>
        <taxon>Neoteleostei</taxon>
        <taxon>Acanthomorphata</taxon>
        <taxon>Ovalentaria</taxon>
        <taxon>Atherinomorphae</taxon>
        <taxon>Cyprinodontiformes</taxon>
        <taxon>Goodeidae</taxon>
        <taxon>Goodea</taxon>
    </lineage>
</organism>
<proteinExistence type="predicted"/>
<evidence type="ECO:0000313" key="1">
    <source>
        <dbReference type="EMBL" id="MEQ2170673.1"/>
    </source>
</evidence>
<gene>
    <name evidence="1" type="ORF">GOODEAATRI_002711</name>
</gene>
<name>A0ABV0NGY5_9TELE</name>